<accession>V9W149</accession>
<evidence type="ECO:0000313" key="1">
    <source>
        <dbReference type="EMBL" id="AHD03714.1"/>
    </source>
</evidence>
<evidence type="ECO:0000313" key="2">
    <source>
        <dbReference type="Proteomes" id="UP000018780"/>
    </source>
</evidence>
<sequence length="45" mass="4747">MTSALPITKINEGSKMPAKSKQLSTLAGVAIPETEIPIPNIRPMA</sequence>
<keyword evidence="2" id="KW-1185">Reference proteome</keyword>
<gene>
    <name evidence="1" type="ORF">METH_23060</name>
</gene>
<dbReference type="EMBL" id="CP006775">
    <property type="protein sequence ID" value="AHD03714.1"/>
    <property type="molecule type" value="Genomic_DNA"/>
</dbReference>
<dbReference type="HOGENOM" id="CLU_3201544_0_0_5"/>
<protein>
    <submittedName>
        <fullName evidence="1">Uncharacterized protein</fullName>
    </submittedName>
</protein>
<organism evidence="1 2">
    <name type="scientific">Leisingera methylohalidivorans DSM 14336</name>
    <dbReference type="NCBI Taxonomy" id="999552"/>
    <lineage>
        <taxon>Bacteria</taxon>
        <taxon>Pseudomonadati</taxon>
        <taxon>Pseudomonadota</taxon>
        <taxon>Alphaproteobacteria</taxon>
        <taxon>Rhodobacterales</taxon>
        <taxon>Roseobacteraceae</taxon>
        <taxon>Leisingera</taxon>
    </lineage>
</organism>
<dbReference type="KEGG" id="lmd:METH_23060"/>
<keyword evidence="1" id="KW-0614">Plasmid</keyword>
<name>V9W149_9RHOB</name>
<proteinExistence type="predicted"/>
<dbReference type="AlphaFoldDB" id="V9W149"/>
<reference evidence="1 2" key="1">
    <citation type="submission" date="2013-09" db="EMBL/GenBank/DDBJ databases">
        <authorList>
            <consortium name="DOE Joint Genome Institute"/>
            <person name="Klenk H.-P."/>
            <person name="Huntemann M."/>
            <person name="Han J."/>
            <person name="Chen A."/>
            <person name="Kyrpides N."/>
            <person name="Mavromatis K."/>
            <person name="Markowitz V."/>
            <person name="Palaniappan K."/>
            <person name="Ivanova N."/>
            <person name="Schaumberg A."/>
            <person name="Pati A."/>
            <person name="Liolios K."/>
            <person name="Nordberg H.P."/>
            <person name="Cantor M.N."/>
            <person name="Hua S.X."/>
            <person name="Woyke T."/>
        </authorList>
    </citation>
    <scope>NUCLEOTIDE SEQUENCE [LARGE SCALE GENOMIC DNA]</scope>
    <source>
        <strain evidence="1 2">DSM 14336</strain>
        <plasmid evidence="2">2</plasmid>
    </source>
</reference>
<dbReference type="Proteomes" id="UP000018780">
    <property type="component" value="Plasmid unnamed2"/>
</dbReference>
<geneLocation type="plasmid" evidence="2">
    <name>2</name>
</geneLocation>